<dbReference type="CDD" id="cd03220">
    <property type="entry name" value="ABC_KpsT_Wzt"/>
    <property type="match status" value="1"/>
</dbReference>
<dbReference type="GO" id="GO:0016020">
    <property type="term" value="C:membrane"/>
    <property type="evidence" value="ECO:0007669"/>
    <property type="project" value="InterPro"/>
</dbReference>
<proteinExistence type="inferred from homology"/>
<evidence type="ECO:0000256" key="2">
    <source>
        <dbReference type="ARBA" id="ARBA00022448"/>
    </source>
</evidence>
<dbReference type="KEGG" id="haei:MUN82_13480"/>
<evidence type="ECO:0000256" key="1">
    <source>
        <dbReference type="ARBA" id="ARBA00005417"/>
    </source>
</evidence>
<keyword evidence="2" id="KW-0813">Transport</keyword>
<gene>
    <name evidence="6" type="ORF">MUN82_13480</name>
</gene>
<dbReference type="InterPro" id="IPR003439">
    <property type="entry name" value="ABC_transporter-like_ATP-bd"/>
</dbReference>
<evidence type="ECO:0000259" key="5">
    <source>
        <dbReference type="PROSITE" id="PS50893"/>
    </source>
</evidence>
<dbReference type="InterPro" id="IPR015860">
    <property type="entry name" value="ABC_transpr_TagH-like"/>
</dbReference>
<dbReference type="InterPro" id="IPR029439">
    <property type="entry name" value="Wzt_C"/>
</dbReference>
<dbReference type="InterPro" id="IPR003593">
    <property type="entry name" value="AAA+_ATPase"/>
</dbReference>
<dbReference type="GO" id="GO:0005524">
    <property type="term" value="F:ATP binding"/>
    <property type="evidence" value="ECO:0007669"/>
    <property type="project" value="UniProtKB-KW"/>
</dbReference>
<keyword evidence="4 6" id="KW-0067">ATP-binding</keyword>
<name>A0A8T9SVZ6_9BACT</name>
<dbReference type="CDD" id="cd10147">
    <property type="entry name" value="Wzt_C-like"/>
    <property type="match status" value="1"/>
</dbReference>
<evidence type="ECO:0000256" key="3">
    <source>
        <dbReference type="ARBA" id="ARBA00022741"/>
    </source>
</evidence>
<dbReference type="Gene3D" id="3.40.50.300">
    <property type="entry name" value="P-loop containing nucleotide triphosphate hydrolases"/>
    <property type="match status" value="1"/>
</dbReference>
<dbReference type="Pfam" id="PF00005">
    <property type="entry name" value="ABC_tran"/>
    <property type="match status" value="1"/>
</dbReference>
<accession>A0A8T9SVZ6</accession>
<dbReference type="RefSeq" id="WP_245091207.1">
    <property type="nucleotide sequence ID" value="NZ_CP095053.1"/>
</dbReference>
<reference evidence="6 7" key="1">
    <citation type="submission" date="2022-04" db="EMBL/GenBank/DDBJ databases">
        <title>Hymenobacter sp. isolated from the air.</title>
        <authorList>
            <person name="Won M."/>
            <person name="Lee C.-M."/>
            <person name="Woen H.-Y."/>
            <person name="Kwon S.-W."/>
        </authorList>
    </citation>
    <scope>NUCLEOTIDE SEQUENCE [LARGE SCALE GENOMIC DNA]</scope>
    <source>
        <strain evidence="7">5413 J-13</strain>
    </source>
</reference>
<dbReference type="PANTHER" id="PTHR46743:SF2">
    <property type="entry name" value="TEICHOIC ACIDS EXPORT ATP-BINDING PROTEIN TAGH"/>
    <property type="match status" value="1"/>
</dbReference>
<dbReference type="Proteomes" id="UP000829925">
    <property type="component" value="Chromosome"/>
</dbReference>
<keyword evidence="7" id="KW-1185">Reference proteome</keyword>
<dbReference type="GO" id="GO:0016887">
    <property type="term" value="F:ATP hydrolysis activity"/>
    <property type="evidence" value="ECO:0007669"/>
    <property type="project" value="InterPro"/>
</dbReference>
<protein>
    <submittedName>
        <fullName evidence="6">ABC transporter ATP-binding protein</fullName>
    </submittedName>
</protein>
<dbReference type="PROSITE" id="PS50893">
    <property type="entry name" value="ABC_TRANSPORTER_2"/>
    <property type="match status" value="1"/>
</dbReference>
<sequence>MSNIAIKVEGLGKQYRLGEIGTGTISNDLNRWWSRMRGKEDPFAKIGEVNDRTVKGNSDYVWALRDISFDVKAGEVLGIVGRNGAGKSTMLKILSKVTAPSTGKIKIQGRIASLLEVGTGFHPDLTGRENVYLNGAILGMSKGEINRKFDEIVDFSGVERYIDTPVKRYSSGMYVRLAFAVSAFLEPEILIVDEVLAVGDAEFQKKCLGRMKDVSRNDGRTILFVSHSMAAVKNICTTGILMKNGQLAFQGTADEVVDYYITNFLQFNSDTKVDLLGAPREYDLSRTIEFKSIEFLEPVENNMYSTGEDIVLLVTLKSKVDRDAFRLGFSINKLDESPVGTFFSGEELSIRKNEEKNFIVRIKNHQLAKGQYYISMSTGIGNELTGTTEYDIVLKTLFFEIAYKDLLKTQMMTLWHSEWGYVNFKNVEIKSL</sequence>
<evidence type="ECO:0000256" key="4">
    <source>
        <dbReference type="ARBA" id="ARBA00022840"/>
    </source>
</evidence>
<dbReference type="AlphaFoldDB" id="A0A8T9SVZ6"/>
<comment type="similarity">
    <text evidence="1">Belongs to the ABC transporter superfamily.</text>
</comment>
<dbReference type="PANTHER" id="PTHR46743">
    <property type="entry name" value="TEICHOIC ACIDS EXPORT ATP-BINDING PROTEIN TAGH"/>
    <property type="match status" value="1"/>
</dbReference>
<evidence type="ECO:0000313" key="7">
    <source>
        <dbReference type="Proteomes" id="UP000829925"/>
    </source>
</evidence>
<organism evidence="6 7">
    <name type="scientific">Hymenobacter aerilatus</name>
    <dbReference type="NCBI Taxonomy" id="2932251"/>
    <lineage>
        <taxon>Bacteria</taxon>
        <taxon>Pseudomonadati</taxon>
        <taxon>Bacteroidota</taxon>
        <taxon>Cytophagia</taxon>
        <taxon>Cytophagales</taxon>
        <taxon>Hymenobacteraceae</taxon>
        <taxon>Hymenobacter</taxon>
    </lineage>
</organism>
<evidence type="ECO:0000313" key="6">
    <source>
        <dbReference type="EMBL" id="UOR03956.1"/>
    </source>
</evidence>
<feature type="domain" description="ABC transporter" evidence="5">
    <location>
        <begin position="49"/>
        <end position="269"/>
    </location>
</feature>
<dbReference type="InterPro" id="IPR050683">
    <property type="entry name" value="Bact_Polysacc_Export_ATP-bd"/>
</dbReference>
<dbReference type="InterPro" id="IPR027417">
    <property type="entry name" value="P-loop_NTPase"/>
</dbReference>
<keyword evidence="3" id="KW-0547">Nucleotide-binding</keyword>
<dbReference type="EMBL" id="CP095053">
    <property type="protein sequence ID" value="UOR03956.1"/>
    <property type="molecule type" value="Genomic_DNA"/>
</dbReference>
<dbReference type="Gene3D" id="2.70.50.60">
    <property type="entry name" value="abc- transporter (atp binding component) like domain"/>
    <property type="match status" value="1"/>
</dbReference>
<dbReference type="SMART" id="SM00382">
    <property type="entry name" value="AAA"/>
    <property type="match status" value="1"/>
</dbReference>
<dbReference type="GO" id="GO:0140359">
    <property type="term" value="F:ABC-type transporter activity"/>
    <property type="evidence" value="ECO:0007669"/>
    <property type="project" value="InterPro"/>
</dbReference>
<dbReference type="SUPFAM" id="SSF52540">
    <property type="entry name" value="P-loop containing nucleoside triphosphate hydrolases"/>
    <property type="match status" value="1"/>
</dbReference>